<dbReference type="SUPFAM" id="SSF56112">
    <property type="entry name" value="Protein kinase-like (PK-like)"/>
    <property type="match status" value="1"/>
</dbReference>
<evidence type="ECO:0000256" key="3">
    <source>
        <dbReference type="ARBA" id="ARBA00023242"/>
    </source>
</evidence>
<dbReference type="GO" id="GO:0004674">
    <property type="term" value="F:protein serine/threonine kinase activity"/>
    <property type="evidence" value="ECO:0007669"/>
    <property type="project" value="TreeGrafter"/>
</dbReference>
<protein>
    <submittedName>
        <fullName evidence="6">Kinase-like domain-containing protein</fullName>
    </submittedName>
</protein>
<dbReference type="GO" id="GO:0005634">
    <property type="term" value="C:nucleus"/>
    <property type="evidence" value="ECO:0007669"/>
    <property type="project" value="UniProtKB-SubCell"/>
</dbReference>
<gene>
    <name evidence="6" type="ORF">FB45DRAFT_1137044</name>
</gene>
<dbReference type="AlphaFoldDB" id="A0AAD7F760"/>
<dbReference type="InterPro" id="IPR001245">
    <property type="entry name" value="Ser-Thr/Tyr_kinase_cat_dom"/>
</dbReference>
<dbReference type="Gene3D" id="1.10.10.10">
    <property type="entry name" value="Winged helix-like DNA-binding domain superfamily/Winged helix DNA-binding domain"/>
    <property type="match status" value="1"/>
</dbReference>
<keyword evidence="2" id="KW-0238">DNA-binding</keyword>
<feature type="compositionally biased region" description="Low complexity" evidence="4">
    <location>
        <begin position="1"/>
        <end position="18"/>
    </location>
</feature>
<dbReference type="GO" id="GO:0003700">
    <property type="term" value="F:DNA-binding transcription factor activity"/>
    <property type="evidence" value="ECO:0007669"/>
    <property type="project" value="InterPro"/>
</dbReference>
<dbReference type="PANTHER" id="PTHR44329">
    <property type="entry name" value="SERINE/THREONINE-PROTEIN KINASE TNNI3K-RELATED"/>
    <property type="match status" value="1"/>
</dbReference>
<dbReference type="EMBL" id="JARKIF010000056">
    <property type="protein sequence ID" value="KAJ7606526.1"/>
    <property type="molecule type" value="Genomic_DNA"/>
</dbReference>
<dbReference type="PROSITE" id="PS50011">
    <property type="entry name" value="PROTEIN_KINASE_DOM"/>
    <property type="match status" value="1"/>
</dbReference>
<dbReference type="InterPro" id="IPR036390">
    <property type="entry name" value="WH_DNA-bd_sf"/>
</dbReference>
<comment type="caution">
    <text evidence="6">The sequence shown here is derived from an EMBL/GenBank/DDBJ whole genome shotgun (WGS) entry which is preliminary data.</text>
</comment>
<keyword evidence="3" id="KW-0539">Nucleus</keyword>
<feature type="region of interest" description="Disordered" evidence="4">
    <location>
        <begin position="1"/>
        <end position="71"/>
    </location>
</feature>
<keyword evidence="6" id="KW-0418">Kinase</keyword>
<keyword evidence="7" id="KW-1185">Reference proteome</keyword>
<dbReference type="Pfam" id="PF07714">
    <property type="entry name" value="PK_Tyr_Ser-Thr"/>
    <property type="match status" value="1"/>
</dbReference>
<feature type="domain" description="Protein kinase" evidence="5">
    <location>
        <begin position="278"/>
        <end position="539"/>
    </location>
</feature>
<dbReference type="SMART" id="SM00415">
    <property type="entry name" value="HSF"/>
    <property type="match status" value="1"/>
</dbReference>
<evidence type="ECO:0000313" key="7">
    <source>
        <dbReference type="Proteomes" id="UP001221142"/>
    </source>
</evidence>
<dbReference type="InterPro" id="IPR008271">
    <property type="entry name" value="Ser/Thr_kinase_AS"/>
</dbReference>
<sequence>MSATRPAPVAELAAAAQPDTPRITTDSRLRTLSPDRAAVSANPADTGNADDMGMDCYDASNSSDEDSSSGDDAVTTNFVTKLYQMITDPGSSRFVSWTELGTSFFSSFARQLIMYGFHRINRIPRAQRTISNAQTFEFFHHKFLRGRPDLVGEIKHKALEPDSALKLPESLSGPQTPPRDKAPEALGPELQALPVTTEDPMDVCEWLDGFFRDKWAYTKFLACRGESAQLLLDLLQDLLDQDYDLNLGTINRRRIFKALIRLSGDSKLHPQCLNLVGLEQEKLVAGGAFSDVYKGLLCDQNVAVKMIRVFEDSDIDALLKEFSREALIWWQLYHPNLLPFFGMYYLHGRLCLVSPWMDNGHLRAFLKKGSCETDRLLSLILDVALGLAHLHEKGVVHGDLKGENIFITPSFRACIADFGLSSIITPFSSIRFTNSSKRTQGGTIRYQAPELHRGGENDLRSDIYAFACVVYEMLTGKPPFPELYMDGAVIQVVLEGRRPSRPLSCPDNLWNLLQDCWKEQADSRPSASEVVERLEGPDIQAIKAESTPDWDERFTAKFRPNLRGPQESFELSRFELIIFGYHGQSSF</sequence>
<dbReference type="InterPro" id="IPR036388">
    <property type="entry name" value="WH-like_DNA-bd_sf"/>
</dbReference>
<dbReference type="InterPro" id="IPR051681">
    <property type="entry name" value="Ser/Thr_Kinases-Pseudokinases"/>
</dbReference>
<evidence type="ECO:0000256" key="4">
    <source>
        <dbReference type="SAM" id="MobiDB-lite"/>
    </source>
</evidence>
<dbReference type="InterPro" id="IPR000232">
    <property type="entry name" value="HSF_DNA-bd"/>
</dbReference>
<dbReference type="GO" id="GO:0005524">
    <property type="term" value="F:ATP binding"/>
    <property type="evidence" value="ECO:0007669"/>
    <property type="project" value="InterPro"/>
</dbReference>
<evidence type="ECO:0000259" key="5">
    <source>
        <dbReference type="PROSITE" id="PS50011"/>
    </source>
</evidence>
<evidence type="ECO:0000313" key="6">
    <source>
        <dbReference type="EMBL" id="KAJ7606526.1"/>
    </source>
</evidence>
<feature type="region of interest" description="Disordered" evidence="4">
    <location>
        <begin position="165"/>
        <end position="185"/>
    </location>
</feature>
<dbReference type="Proteomes" id="UP001221142">
    <property type="component" value="Unassembled WGS sequence"/>
</dbReference>
<comment type="subcellular location">
    <subcellularLocation>
        <location evidence="1">Nucleus</location>
    </subcellularLocation>
</comment>
<dbReference type="PROSITE" id="PS00108">
    <property type="entry name" value="PROTEIN_KINASE_ST"/>
    <property type="match status" value="1"/>
</dbReference>
<reference evidence="6" key="1">
    <citation type="submission" date="2023-03" db="EMBL/GenBank/DDBJ databases">
        <title>Massive genome expansion in bonnet fungi (Mycena s.s.) driven by repeated elements and novel gene families across ecological guilds.</title>
        <authorList>
            <consortium name="Lawrence Berkeley National Laboratory"/>
            <person name="Harder C.B."/>
            <person name="Miyauchi S."/>
            <person name="Viragh M."/>
            <person name="Kuo A."/>
            <person name="Thoen E."/>
            <person name="Andreopoulos B."/>
            <person name="Lu D."/>
            <person name="Skrede I."/>
            <person name="Drula E."/>
            <person name="Henrissat B."/>
            <person name="Morin E."/>
            <person name="Kohler A."/>
            <person name="Barry K."/>
            <person name="LaButti K."/>
            <person name="Morin E."/>
            <person name="Salamov A."/>
            <person name="Lipzen A."/>
            <person name="Mereny Z."/>
            <person name="Hegedus B."/>
            <person name="Baldrian P."/>
            <person name="Stursova M."/>
            <person name="Weitz H."/>
            <person name="Taylor A."/>
            <person name="Grigoriev I.V."/>
            <person name="Nagy L.G."/>
            <person name="Martin F."/>
            <person name="Kauserud H."/>
        </authorList>
    </citation>
    <scope>NUCLEOTIDE SEQUENCE</scope>
    <source>
        <strain evidence="6">9284</strain>
    </source>
</reference>
<organism evidence="6 7">
    <name type="scientific">Roridomyces roridus</name>
    <dbReference type="NCBI Taxonomy" id="1738132"/>
    <lineage>
        <taxon>Eukaryota</taxon>
        <taxon>Fungi</taxon>
        <taxon>Dikarya</taxon>
        <taxon>Basidiomycota</taxon>
        <taxon>Agaricomycotina</taxon>
        <taxon>Agaricomycetes</taxon>
        <taxon>Agaricomycetidae</taxon>
        <taxon>Agaricales</taxon>
        <taxon>Marasmiineae</taxon>
        <taxon>Mycenaceae</taxon>
        <taxon>Roridomyces</taxon>
    </lineage>
</organism>
<evidence type="ECO:0000256" key="2">
    <source>
        <dbReference type="ARBA" id="ARBA00023125"/>
    </source>
</evidence>
<dbReference type="SMART" id="SM00220">
    <property type="entry name" value="S_TKc"/>
    <property type="match status" value="1"/>
</dbReference>
<evidence type="ECO:0000256" key="1">
    <source>
        <dbReference type="ARBA" id="ARBA00004123"/>
    </source>
</evidence>
<keyword evidence="6" id="KW-0808">Transferase</keyword>
<dbReference type="InterPro" id="IPR000719">
    <property type="entry name" value="Prot_kinase_dom"/>
</dbReference>
<dbReference type="PRINTS" id="PR00109">
    <property type="entry name" value="TYRKINASE"/>
</dbReference>
<dbReference type="Gene3D" id="1.10.510.10">
    <property type="entry name" value="Transferase(Phosphotransferase) domain 1"/>
    <property type="match status" value="1"/>
</dbReference>
<proteinExistence type="predicted"/>
<accession>A0AAD7F760</accession>
<dbReference type="SUPFAM" id="SSF46785">
    <property type="entry name" value="Winged helix' DNA-binding domain"/>
    <property type="match status" value="1"/>
</dbReference>
<name>A0AAD7F760_9AGAR</name>
<dbReference type="Pfam" id="PF00447">
    <property type="entry name" value="HSF_DNA-bind"/>
    <property type="match status" value="1"/>
</dbReference>
<dbReference type="GO" id="GO:0043565">
    <property type="term" value="F:sequence-specific DNA binding"/>
    <property type="evidence" value="ECO:0007669"/>
    <property type="project" value="InterPro"/>
</dbReference>
<dbReference type="InterPro" id="IPR011009">
    <property type="entry name" value="Kinase-like_dom_sf"/>
</dbReference>